<dbReference type="PRINTS" id="PR00449">
    <property type="entry name" value="RASTRNSFRMNG"/>
</dbReference>
<dbReference type="GO" id="GO:0003924">
    <property type="term" value="F:GTPase activity"/>
    <property type="evidence" value="ECO:0007669"/>
    <property type="project" value="InterPro"/>
</dbReference>
<evidence type="ECO:0000313" key="4">
    <source>
        <dbReference type="EMBL" id="GBG28802.1"/>
    </source>
</evidence>
<proteinExistence type="predicted"/>
<evidence type="ECO:0000256" key="1">
    <source>
        <dbReference type="ARBA" id="ARBA00022741"/>
    </source>
</evidence>
<dbReference type="SUPFAM" id="SSF52540">
    <property type="entry name" value="P-loop containing nucleoside triphosphate hydrolases"/>
    <property type="match status" value="1"/>
</dbReference>
<dbReference type="GO" id="GO:0005525">
    <property type="term" value="F:GTP binding"/>
    <property type="evidence" value="ECO:0007669"/>
    <property type="project" value="UniProtKB-KW"/>
</dbReference>
<dbReference type="InterPro" id="IPR001806">
    <property type="entry name" value="Small_GTPase"/>
</dbReference>
<reference evidence="4 5" key="1">
    <citation type="submission" date="2017-12" db="EMBL/GenBank/DDBJ databases">
        <title>Sequencing, de novo assembly and annotation of complete genome of a new Thraustochytrid species, strain FCC1311.</title>
        <authorList>
            <person name="Sedici K."/>
            <person name="Godart F."/>
            <person name="Aiese Cigliano R."/>
            <person name="Sanseverino W."/>
            <person name="Barakat M."/>
            <person name="Ortet P."/>
            <person name="Marechal E."/>
            <person name="Cagnac O."/>
            <person name="Amato A."/>
        </authorList>
    </citation>
    <scope>NUCLEOTIDE SEQUENCE [LARGE SCALE GENOMIC DNA]</scope>
</reference>
<dbReference type="GO" id="GO:0007264">
    <property type="term" value="P:small GTPase-mediated signal transduction"/>
    <property type="evidence" value="ECO:0007669"/>
    <property type="project" value="InterPro"/>
</dbReference>
<dbReference type="CDD" id="cd00157">
    <property type="entry name" value="Rho"/>
    <property type="match status" value="1"/>
</dbReference>
<dbReference type="PROSITE" id="PS51419">
    <property type="entry name" value="RAB"/>
    <property type="match status" value="1"/>
</dbReference>
<dbReference type="PROSITE" id="PS51421">
    <property type="entry name" value="RAS"/>
    <property type="match status" value="1"/>
</dbReference>
<gene>
    <name evidence="4" type="ORF">FCC1311_050232</name>
</gene>
<keyword evidence="1" id="KW-0547">Nucleotide-binding</keyword>
<keyword evidence="5" id="KW-1185">Reference proteome</keyword>
<dbReference type="PANTHER" id="PTHR24072">
    <property type="entry name" value="RHO FAMILY GTPASE"/>
    <property type="match status" value="1"/>
</dbReference>
<dbReference type="InterPro" id="IPR003578">
    <property type="entry name" value="Small_GTPase_Rho"/>
</dbReference>
<dbReference type="InterPro" id="IPR005225">
    <property type="entry name" value="Small_GTP-bd"/>
</dbReference>
<name>A0A2R5GCV4_9STRA</name>
<dbReference type="SMART" id="SM00175">
    <property type="entry name" value="RAB"/>
    <property type="match status" value="1"/>
</dbReference>
<protein>
    <submittedName>
        <fullName evidence="4">Ras-related protein Rac1</fullName>
    </submittedName>
</protein>
<dbReference type="NCBIfam" id="TIGR00231">
    <property type="entry name" value="small_GTP"/>
    <property type="match status" value="1"/>
</dbReference>
<dbReference type="SMART" id="SM00173">
    <property type="entry name" value="RAS"/>
    <property type="match status" value="1"/>
</dbReference>
<dbReference type="Proteomes" id="UP000241890">
    <property type="component" value="Unassembled WGS sequence"/>
</dbReference>
<dbReference type="Gene3D" id="3.40.50.300">
    <property type="entry name" value="P-loop containing nucleotide triphosphate hydrolases"/>
    <property type="match status" value="1"/>
</dbReference>
<dbReference type="EMBL" id="BEYU01000049">
    <property type="protein sequence ID" value="GBG28802.1"/>
    <property type="molecule type" value="Genomic_DNA"/>
</dbReference>
<dbReference type="InParanoid" id="A0A2R5GCV4"/>
<organism evidence="4 5">
    <name type="scientific">Hondaea fermentalgiana</name>
    <dbReference type="NCBI Taxonomy" id="2315210"/>
    <lineage>
        <taxon>Eukaryota</taxon>
        <taxon>Sar</taxon>
        <taxon>Stramenopiles</taxon>
        <taxon>Bigyra</taxon>
        <taxon>Labyrinthulomycetes</taxon>
        <taxon>Thraustochytrida</taxon>
        <taxon>Thraustochytriidae</taxon>
        <taxon>Hondaea</taxon>
    </lineage>
</organism>
<evidence type="ECO:0000256" key="3">
    <source>
        <dbReference type="SAM" id="MobiDB-lite"/>
    </source>
</evidence>
<dbReference type="Pfam" id="PF00071">
    <property type="entry name" value="Ras"/>
    <property type="match status" value="2"/>
</dbReference>
<evidence type="ECO:0000313" key="5">
    <source>
        <dbReference type="Proteomes" id="UP000241890"/>
    </source>
</evidence>
<dbReference type="SMART" id="SM00174">
    <property type="entry name" value="RHO"/>
    <property type="match status" value="1"/>
</dbReference>
<dbReference type="AlphaFoldDB" id="A0A2R5GCV4"/>
<feature type="region of interest" description="Disordered" evidence="3">
    <location>
        <begin position="226"/>
        <end position="253"/>
    </location>
</feature>
<dbReference type="OrthoDB" id="8830751at2759"/>
<dbReference type="PROSITE" id="PS51420">
    <property type="entry name" value="RHO"/>
    <property type="match status" value="1"/>
</dbReference>
<dbReference type="InterPro" id="IPR027417">
    <property type="entry name" value="P-loop_NTPase"/>
</dbReference>
<comment type="caution">
    <text evidence="4">The sequence shown here is derived from an EMBL/GenBank/DDBJ whole genome shotgun (WGS) entry which is preliminary data.</text>
</comment>
<sequence length="253" mass="28049">MSSRKATIDDAMNTLKVVIVGDGAVGKTSLLISYSQGKFPTEYVPTVFDNFEKVIRADNKDFLMQLWDTAGQEEYDRMDKILTYKHARMRNMNDDDRVPVPSDPRVVLLFSLAQHLRPISYPETDVFLLCFSLAGDRSLTNVQKKWIPEVTKHCPDTPFILVGTKHDLKNEEALGRSTEELHELAEEVGAIGFVECSAKEMFNVDKIFSLAADTCLRNPAFRAPGSGLTKKASSPNMAPAPATQAEGGCCTIQ</sequence>
<keyword evidence="2" id="KW-0342">GTP-binding</keyword>
<accession>A0A2R5GCV4</accession>
<evidence type="ECO:0000256" key="2">
    <source>
        <dbReference type="ARBA" id="ARBA00023134"/>
    </source>
</evidence>